<protein>
    <submittedName>
        <fullName evidence="4">Excisionase</fullName>
    </submittedName>
</protein>
<sequence>MADKLHQQYVLMHKNIPVVDLELDTASGSISAIGSAHEEAHIPVGIPVKKGEIDRAALNEWWKGRAIPASRDGIRHALLKLNVSTTQQLLDKCLGLSLSDQYWICPKKSGIEWKDINFFDHAFADDIGNILFGKGSSSDKISLMSPDNTSDGWLKKKWAILDGKRCLIKGGSGATQQEPYNEVLASHIMDRLGIPHVPYTLMLQDDYPYSVCEDFITPQTELVPAWYIMQTQKKQNHVSVYQHYLDCCEALVIPYVKDSLDRMMVLDYIIANEDRHQNNFGAIRNAETLEWLGAAPIYDSGSSLWFAKPTALISPGAKVPCKPFKADHEEQIRLVSSFDWLDLSALKGIDEEFHEILNGSLFIDEARRDALCFALRRRVEMLMEIVNSRVVLFPVDDLSTDVTENVAYSGMDTEDEDLER</sequence>
<keyword evidence="2" id="KW-0418">Kinase</keyword>
<dbReference type="EMBL" id="CP060286">
    <property type="protein sequence ID" value="QNK40504.1"/>
    <property type="molecule type" value="Genomic_DNA"/>
</dbReference>
<name>A0A7G8TA63_9FIRM</name>
<organism evidence="4 5">
    <name type="scientific">Caproicibacter fermentans</name>
    <dbReference type="NCBI Taxonomy" id="2576756"/>
    <lineage>
        <taxon>Bacteria</taxon>
        <taxon>Bacillati</taxon>
        <taxon>Bacillota</taxon>
        <taxon>Clostridia</taxon>
        <taxon>Eubacteriales</taxon>
        <taxon>Acutalibacteraceae</taxon>
        <taxon>Caproicibacter</taxon>
    </lineage>
</organism>
<dbReference type="Proteomes" id="UP000515909">
    <property type="component" value="Chromosome"/>
</dbReference>
<dbReference type="Gene3D" id="1.10.1070.20">
    <property type="match status" value="1"/>
</dbReference>
<keyword evidence="1" id="KW-0808">Transferase</keyword>
<proteinExistence type="predicted"/>
<evidence type="ECO:0000313" key="5">
    <source>
        <dbReference type="Proteomes" id="UP000515909"/>
    </source>
</evidence>
<reference evidence="4 5" key="1">
    <citation type="submission" date="2020-08" db="EMBL/GenBank/DDBJ databases">
        <title>The isolate Caproiciproducens sp. 7D4C2 produces n-caproate at mildly acidic conditions from hexoses: genome and rBOX comparison with related strains and chain-elongating bacteria.</title>
        <authorList>
            <person name="Esquivel-Elizondo S."/>
            <person name="Bagci C."/>
            <person name="Temovska M."/>
            <person name="Jeon B.S."/>
            <person name="Bessarab I."/>
            <person name="Williams R.B.H."/>
            <person name="Huson D.H."/>
            <person name="Angenent L.T."/>
        </authorList>
    </citation>
    <scope>NUCLEOTIDE SEQUENCE [LARGE SCALE GENOMIC DNA]</scope>
    <source>
        <strain evidence="4 5">7D4C2</strain>
    </source>
</reference>
<dbReference type="KEGG" id="cfem:HCR03_17975"/>
<accession>A0A7G8TA63</accession>
<gene>
    <name evidence="4" type="ORF">HCR03_17975</name>
</gene>
<dbReference type="RefSeq" id="WP_187035746.1">
    <property type="nucleotide sequence ID" value="NZ_CP060286.1"/>
</dbReference>
<evidence type="ECO:0000313" key="4">
    <source>
        <dbReference type="EMBL" id="QNK40504.1"/>
    </source>
</evidence>
<dbReference type="AlphaFoldDB" id="A0A7G8TA63"/>
<dbReference type="InterPro" id="IPR012893">
    <property type="entry name" value="HipA-like_C"/>
</dbReference>
<dbReference type="Pfam" id="PF07804">
    <property type="entry name" value="HipA_C"/>
    <property type="match status" value="1"/>
</dbReference>
<dbReference type="GO" id="GO:0016301">
    <property type="term" value="F:kinase activity"/>
    <property type="evidence" value="ECO:0007669"/>
    <property type="project" value="UniProtKB-KW"/>
</dbReference>
<feature type="domain" description="HipA-like C-terminal" evidence="3">
    <location>
        <begin position="161"/>
        <end position="307"/>
    </location>
</feature>
<evidence type="ECO:0000259" key="3">
    <source>
        <dbReference type="Pfam" id="PF07804"/>
    </source>
</evidence>
<evidence type="ECO:0000256" key="2">
    <source>
        <dbReference type="ARBA" id="ARBA00022777"/>
    </source>
</evidence>
<evidence type="ECO:0000256" key="1">
    <source>
        <dbReference type="ARBA" id="ARBA00022679"/>
    </source>
</evidence>